<dbReference type="eggNOG" id="COG0622">
    <property type="taxonomic scope" value="Bacteria"/>
</dbReference>
<name>I2F5I9_9BACT</name>
<dbReference type="NCBIfam" id="NF006988">
    <property type="entry name" value="PRK09453.1"/>
    <property type="match status" value="1"/>
</dbReference>
<dbReference type="NCBIfam" id="TIGR00040">
    <property type="entry name" value="yfcE"/>
    <property type="match status" value="1"/>
</dbReference>
<protein>
    <recommendedName>
        <fullName evidence="2">Phosphoesterase</fullName>
        <ecNumber evidence="2">3.1.4.-</ecNumber>
    </recommendedName>
</protein>
<gene>
    <name evidence="4" type="ORF">Theba_1510</name>
</gene>
<keyword evidence="5" id="KW-1185">Reference proteome</keyword>
<evidence type="ECO:0000259" key="3">
    <source>
        <dbReference type="Pfam" id="PF12850"/>
    </source>
</evidence>
<accession>I2F5I9</accession>
<proteinExistence type="inferred from homology"/>
<dbReference type="EMBL" id="CP003532">
    <property type="protein sequence ID" value="AFK07192.1"/>
    <property type="molecule type" value="Genomic_DNA"/>
</dbReference>
<evidence type="ECO:0000256" key="1">
    <source>
        <dbReference type="ARBA" id="ARBA00008950"/>
    </source>
</evidence>
<dbReference type="STRING" id="660470.Theba_1510"/>
<dbReference type="SUPFAM" id="SSF56300">
    <property type="entry name" value="Metallo-dependent phosphatases"/>
    <property type="match status" value="1"/>
</dbReference>
<dbReference type="Pfam" id="PF12850">
    <property type="entry name" value="Metallophos_2"/>
    <property type="match status" value="1"/>
</dbReference>
<comment type="cofactor">
    <cofactor evidence="2">
        <name>a divalent metal cation</name>
        <dbReference type="ChEBI" id="CHEBI:60240"/>
    </cofactor>
</comment>
<dbReference type="RefSeq" id="WP_014731114.1">
    <property type="nucleotide sequence ID" value="NC_017934.1"/>
</dbReference>
<dbReference type="Proteomes" id="UP000002881">
    <property type="component" value="Chromosome"/>
</dbReference>
<dbReference type="InterPro" id="IPR024654">
    <property type="entry name" value="Calcineurin-like_PHP_lpxH"/>
</dbReference>
<dbReference type="GeneID" id="87107311"/>
<organism evidence="4 5">
    <name type="scientific">Mesotoga prima MesG1.Ag.4.2</name>
    <dbReference type="NCBI Taxonomy" id="660470"/>
    <lineage>
        <taxon>Bacteria</taxon>
        <taxon>Thermotogati</taxon>
        <taxon>Thermotogota</taxon>
        <taxon>Thermotogae</taxon>
        <taxon>Kosmotogales</taxon>
        <taxon>Kosmotogaceae</taxon>
        <taxon>Mesotoga</taxon>
    </lineage>
</organism>
<evidence type="ECO:0000313" key="5">
    <source>
        <dbReference type="Proteomes" id="UP000002881"/>
    </source>
</evidence>
<dbReference type="InterPro" id="IPR000979">
    <property type="entry name" value="Phosphodiesterase_MJ0936/Vps29"/>
</dbReference>
<dbReference type="AlphaFoldDB" id="I2F5I9"/>
<keyword evidence="2" id="KW-0479">Metal-binding</keyword>
<reference evidence="4 5" key="1">
    <citation type="journal article" date="2012" name="Genome Biol. Evol.">
        <title>Genome Sequence of the Mesophilic Thermotogales Bacterium Mesotoga prima MesG1.Ag.4.2 Reveals the Largest Thermotogales Genome To Date.</title>
        <authorList>
            <person name="Zhaxybayeva O."/>
            <person name="Swithers K.S."/>
            <person name="Foght J."/>
            <person name="Green A.G."/>
            <person name="Bruce D."/>
            <person name="Detter C."/>
            <person name="Han S."/>
            <person name="Teshima H."/>
            <person name="Han J."/>
            <person name="Woyke T."/>
            <person name="Pitluck S."/>
            <person name="Nolan M."/>
            <person name="Ivanova N."/>
            <person name="Pati A."/>
            <person name="Land M.L."/>
            <person name="Dlutek M."/>
            <person name="Doolittle W.F."/>
            <person name="Noll K.M."/>
            <person name="Nesbo C.L."/>
        </authorList>
    </citation>
    <scope>NUCLEOTIDE SEQUENCE [LARGE SCALE GENOMIC DNA]</scope>
    <source>
        <strain evidence="5">mesG1.Ag.4.2</strain>
    </source>
</reference>
<dbReference type="Gene3D" id="3.60.21.10">
    <property type="match status" value="1"/>
</dbReference>
<evidence type="ECO:0000256" key="2">
    <source>
        <dbReference type="RuleBase" id="RU362039"/>
    </source>
</evidence>
<dbReference type="EC" id="3.1.4.-" evidence="2"/>
<dbReference type="GO" id="GO:0016787">
    <property type="term" value="F:hydrolase activity"/>
    <property type="evidence" value="ECO:0007669"/>
    <property type="project" value="UniProtKB-UniRule"/>
</dbReference>
<dbReference type="HOGENOM" id="CLU_063749_1_1_0"/>
<sequence length="172" mass="18612">MLSDTHGALSPLTRILQEVDQNTLIMHSGDFLYHGPRNPLPEGYDPKGLATLLAKFSGRIVGVRGNCDSEIDLELVGLENAASALTLLINDLGIFISHGHMKHEVPFERGIVISGHTHISLLRKDNGIIFMNPGSLSLPKDQTGGSYGTIDFKKGIISLRNGNGFELKTLAL</sequence>
<dbReference type="InterPro" id="IPR029052">
    <property type="entry name" value="Metallo-depent_PP-like"/>
</dbReference>
<dbReference type="KEGG" id="mpg:Theba_1510"/>
<comment type="similarity">
    <text evidence="1 2">Belongs to the metallophosphoesterase superfamily. YfcE family.</text>
</comment>
<dbReference type="GO" id="GO:0046872">
    <property type="term" value="F:metal ion binding"/>
    <property type="evidence" value="ECO:0007669"/>
    <property type="project" value="UniProtKB-KW"/>
</dbReference>
<feature type="domain" description="Calcineurin-like phosphoesterase" evidence="3">
    <location>
        <begin position="2"/>
        <end position="154"/>
    </location>
</feature>
<evidence type="ECO:0000313" key="4">
    <source>
        <dbReference type="EMBL" id="AFK07192.1"/>
    </source>
</evidence>